<evidence type="ECO:0000256" key="2">
    <source>
        <dbReference type="ARBA" id="ARBA00023163"/>
    </source>
</evidence>
<keyword evidence="1" id="KW-0805">Transcription regulation</keyword>
<reference evidence="4 5" key="1">
    <citation type="submission" date="2019-12" db="EMBL/GenBank/DDBJ databases">
        <authorList>
            <person name="Alioto T."/>
            <person name="Alioto T."/>
            <person name="Gomez Garrido J."/>
        </authorList>
    </citation>
    <scope>NUCLEOTIDE SEQUENCE [LARGE SCALE GENOMIC DNA]</scope>
</reference>
<dbReference type="Proteomes" id="UP000594638">
    <property type="component" value="Unassembled WGS sequence"/>
</dbReference>
<evidence type="ECO:0000313" key="4">
    <source>
        <dbReference type="EMBL" id="CAA2939516.1"/>
    </source>
</evidence>
<dbReference type="PROSITE" id="PS50985">
    <property type="entry name" value="GRAS"/>
    <property type="match status" value="1"/>
</dbReference>
<dbReference type="InterPro" id="IPR005202">
    <property type="entry name" value="TF_GRAS"/>
</dbReference>
<dbReference type="AlphaFoldDB" id="A0A8S0PC80"/>
<accession>A0A8S0PC80</accession>
<keyword evidence="2" id="KW-0804">Transcription</keyword>
<evidence type="ECO:0000256" key="3">
    <source>
        <dbReference type="PROSITE-ProRule" id="PRU01191"/>
    </source>
</evidence>
<dbReference type="EMBL" id="CACTIH010000043">
    <property type="protein sequence ID" value="CAA2939516.1"/>
    <property type="molecule type" value="Genomic_DNA"/>
</dbReference>
<evidence type="ECO:0000313" key="5">
    <source>
        <dbReference type="Proteomes" id="UP000594638"/>
    </source>
</evidence>
<dbReference type="Gramene" id="OE9A016438T1">
    <property type="protein sequence ID" value="OE9A016438C1"/>
    <property type="gene ID" value="OE9A016438"/>
</dbReference>
<organism evidence="4 5">
    <name type="scientific">Olea europaea subsp. europaea</name>
    <dbReference type="NCBI Taxonomy" id="158383"/>
    <lineage>
        <taxon>Eukaryota</taxon>
        <taxon>Viridiplantae</taxon>
        <taxon>Streptophyta</taxon>
        <taxon>Embryophyta</taxon>
        <taxon>Tracheophyta</taxon>
        <taxon>Spermatophyta</taxon>
        <taxon>Magnoliopsida</taxon>
        <taxon>eudicotyledons</taxon>
        <taxon>Gunneridae</taxon>
        <taxon>Pentapetalae</taxon>
        <taxon>asterids</taxon>
        <taxon>lamiids</taxon>
        <taxon>Lamiales</taxon>
        <taxon>Oleaceae</taxon>
        <taxon>Oleeae</taxon>
        <taxon>Olea</taxon>
    </lineage>
</organism>
<protein>
    <submittedName>
        <fullName evidence="4">Uncharacterized protein</fullName>
    </submittedName>
</protein>
<keyword evidence="5" id="KW-1185">Reference proteome</keyword>
<dbReference type="PANTHER" id="PTHR31636">
    <property type="entry name" value="OSJNBA0084A10.13 PROTEIN-RELATED"/>
    <property type="match status" value="1"/>
</dbReference>
<dbReference type="Pfam" id="PF03514">
    <property type="entry name" value="GRAS"/>
    <property type="match status" value="1"/>
</dbReference>
<comment type="caution">
    <text evidence="4">The sequence shown here is derived from an EMBL/GenBank/DDBJ whole genome shotgun (WGS) entry which is preliminary data.</text>
</comment>
<evidence type="ECO:0000256" key="1">
    <source>
        <dbReference type="ARBA" id="ARBA00023015"/>
    </source>
</evidence>
<feature type="region of interest" description="Leucine repeat II (LRII)" evidence="3">
    <location>
        <begin position="13"/>
        <end position="45"/>
    </location>
</feature>
<comment type="similarity">
    <text evidence="3">Belongs to the GRAS family.</text>
</comment>
<gene>
    <name evidence="4" type="ORF">OLEA9_A016438</name>
</gene>
<dbReference type="OrthoDB" id="1731588at2759"/>
<comment type="caution">
    <text evidence="3">Lacks conserved residue(s) required for the propagation of feature annotation.</text>
</comment>
<name>A0A8S0PC80_OLEEU</name>
<sequence length="139" mass="16047">MAIRIKSTEKTKKVGRRLKSFAQSLNMYFSFNIVMAEDILDLDKDLFQLDAGEAVAVYTTYTLTAMIELDIRIENEELLMKLIRNINLHVVIVTEIEANSNSPIFVDDLFVEALFYYSAFFEFLADCMRDVEKNRVLGV</sequence>
<proteinExistence type="inferred from homology"/>